<evidence type="ECO:0000256" key="3">
    <source>
        <dbReference type="ARBA" id="ARBA00023125"/>
    </source>
</evidence>
<keyword evidence="4" id="KW-0804">Transcription</keyword>
<keyword evidence="3 6" id="KW-0238">DNA-binding</keyword>
<dbReference type="Proteomes" id="UP001196980">
    <property type="component" value="Unassembled WGS sequence"/>
</dbReference>
<dbReference type="Pfam" id="PF00072">
    <property type="entry name" value="Response_reg"/>
    <property type="match status" value="1"/>
</dbReference>
<evidence type="ECO:0000256" key="5">
    <source>
        <dbReference type="PROSITE-ProRule" id="PRU00169"/>
    </source>
</evidence>
<keyword evidence="1" id="KW-0902">Two-component regulatory system</keyword>
<protein>
    <submittedName>
        <fullName evidence="9">Response regulator transcription factor</fullName>
    </submittedName>
</protein>
<evidence type="ECO:0000313" key="10">
    <source>
        <dbReference type="Proteomes" id="UP001196980"/>
    </source>
</evidence>
<dbReference type="PANTHER" id="PTHR48111">
    <property type="entry name" value="REGULATOR OF RPOS"/>
    <property type="match status" value="1"/>
</dbReference>
<sequence length="224" mass="25017">MKVLIVEDEKHLGSILRKGLQEHSFSVDLAVDGQEGLYMAETYPYDAMILDLMLPKMDGLTILSTIRAKQIDTPVIVLTARAEVDDKIKGLNVGADDYIAKPFNFSELLARLRALLRRSKGVPSALLTIANMTIDTNARTVSRGGTIIGLTSGEYNLLQYLALNKNRVIGRAELIDHLYDYDSDRDSNVIDVYINYLRNKIDKGFESKLIHTVRGAGYVLRDTP</sequence>
<dbReference type="InterPro" id="IPR001789">
    <property type="entry name" value="Sig_transdc_resp-reg_receiver"/>
</dbReference>
<name>A0ABS6RZ19_9BACT</name>
<dbReference type="SMART" id="SM00862">
    <property type="entry name" value="Trans_reg_C"/>
    <property type="match status" value="1"/>
</dbReference>
<evidence type="ECO:0000256" key="1">
    <source>
        <dbReference type="ARBA" id="ARBA00023012"/>
    </source>
</evidence>
<accession>A0ABS6RZ19</accession>
<dbReference type="PROSITE" id="PS50110">
    <property type="entry name" value="RESPONSE_REGULATORY"/>
    <property type="match status" value="1"/>
</dbReference>
<evidence type="ECO:0000259" key="7">
    <source>
        <dbReference type="PROSITE" id="PS50110"/>
    </source>
</evidence>
<evidence type="ECO:0000256" key="4">
    <source>
        <dbReference type="ARBA" id="ARBA00023163"/>
    </source>
</evidence>
<organism evidence="9 10">
    <name type="scientific">Candidatus Magnetobacterium casense</name>
    <dbReference type="NCBI Taxonomy" id="1455061"/>
    <lineage>
        <taxon>Bacteria</taxon>
        <taxon>Pseudomonadati</taxon>
        <taxon>Nitrospirota</taxon>
        <taxon>Thermodesulfovibrionia</taxon>
        <taxon>Thermodesulfovibrionales</taxon>
        <taxon>Candidatus Magnetobacteriaceae</taxon>
        <taxon>Candidatus Magnetobacterium</taxon>
    </lineage>
</organism>
<dbReference type="CDD" id="cd19935">
    <property type="entry name" value="REC_OmpR_CusR-like"/>
    <property type="match status" value="1"/>
</dbReference>
<evidence type="ECO:0000259" key="8">
    <source>
        <dbReference type="PROSITE" id="PS51755"/>
    </source>
</evidence>
<dbReference type="SMART" id="SM00448">
    <property type="entry name" value="REC"/>
    <property type="match status" value="1"/>
</dbReference>
<feature type="domain" description="OmpR/PhoB-type" evidence="8">
    <location>
        <begin position="124"/>
        <end position="222"/>
    </location>
</feature>
<dbReference type="CDD" id="cd00383">
    <property type="entry name" value="trans_reg_C"/>
    <property type="match status" value="1"/>
</dbReference>
<dbReference type="RefSeq" id="WP_218252526.1">
    <property type="nucleotide sequence ID" value="NZ_JABXWD010000164.1"/>
</dbReference>
<keyword evidence="2" id="KW-0805">Transcription regulation</keyword>
<gene>
    <name evidence="9" type="ORF">HWQ67_09890</name>
</gene>
<feature type="DNA-binding region" description="OmpR/PhoB-type" evidence="6">
    <location>
        <begin position="124"/>
        <end position="222"/>
    </location>
</feature>
<dbReference type="InterPro" id="IPR001867">
    <property type="entry name" value="OmpR/PhoB-type_DNA-bd"/>
</dbReference>
<dbReference type="Pfam" id="PF00486">
    <property type="entry name" value="Trans_reg_C"/>
    <property type="match status" value="1"/>
</dbReference>
<feature type="modified residue" description="4-aspartylphosphate" evidence="5">
    <location>
        <position position="51"/>
    </location>
</feature>
<evidence type="ECO:0000256" key="6">
    <source>
        <dbReference type="PROSITE-ProRule" id="PRU01091"/>
    </source>
</evidence>
<evidence type="ECO:0000256" key="2">
    <source>
        <dbReference type="ARBA" id="ARBA00023015"/>
    </source>
</evidence>
<dbReference type="EMBL" id="JABXWD010000164">
    <property type="protein sequence ID" value="MBV6341896.1"/>
    <property type="molecule type" value="Genomic_DNA"/>
</dbReference>
<reference evidence="9 10" key="1">
    <citation type="journal article" date="2020" name="J Geophys Res Biogeosci">
        <title>Magnetotaxis as an Adaptation to Enable Bacterial Shuttling of Microbial Sulfur and Sulfur Cycling Across Aquatic Oxic#Anoxic Interfaces.</title>
        <authorList>
            <person name="Li J."/>
            <person name="Liu P."/>
            <person name="Wang J."/>
            <person name="Roberts A.P."/>
            <person name="Pan Y."/>
        </authorList>
    </citation>
    <scope>NUCLEOTIDE SEQUENCE [LARGE SCALE GENOMIC DNA]</scope>
    <source>
        <strain evidence="9 10">MYR-1_YQ</strain>
    </source>
</reference>
<keyword evidence="5" id="KW-0597">Phosphoprotein</keyword>
<evidence type="ECO:0000313" key="9">
    <source>
        <dbReference type="EMBL" id="MBV6341896.1"/>
    </source>
</evidence>
<dbReference type="PROSITE" id="PS51755">
    <property type="entry name" value="OMPR_PHOB"/>
    <property type="match status" value="1"/>
</dbReference>
<feature type="domain" description="Response regulatory" evidence="7">
    <location>
        <begin position="2"/>
        <end position="116"/>
    </location>
</feature>
<dbReference type="PANTHER" id="PTHR48111:SF22">
    <property type="entry name" value="REGULATOR OF RPOS"/>
    <property type="match status" value="1"/>
</dbReference>
<comment type="caution">
    <text evidence="9">The sequence shown here is derived from an EMBL/GenBank/DDBJ whole genome shotgun (WGS) entry which is preliminary data.</text>
</comment>
<proteinExistence type="predicted"/>
<keyword evidence="10" id="KW-1185">Reference proteome</keyword>
<dbReference type="InterPro" id="IPR039420">
    <property type="entry name" value="WalR-like"/>
</dbReference>